<dbReference type="EMBL" id="BLLF01002480">
    <property type="protein sequence ID" value="GFH24240.1"/>
    <property type="molecule type" value="Genomic_DNA"/>
</dbReference>
<sequence length="119" mass="12435">PSSGGEATVGSSHSGPLPPSETNACGQLLLLLSGAEAARAALVEQLTELQGSHEALHQEMEALGSQLQLLRGNPQALAALAMSDLQSLEAELEHTCRCVRATLLQRSTDEAALRASHEK</sequence>
<keyword evidence="3" id="KW-1185">Reference proteome</keyword>
<evidence type="ECO:0000313" key="3">
    <source>
        <dbReference type="Proteomes" id="UP000485058"/>
    </source>
</evidence>
<feature type="region of interest" description="Disordered" evidence="1">
    <location>
        <begin position="1"/>
        <end position="21"/>
    </location>
</feature>
<name>A0A699ZSU6_HAELA</name>
<gene>
    <name evidence="2" type="ORF">HaLaN_21995</name>
</gene>
<proteinExistence type="predicted"/>
<evidence type="ECO:0000256" key="1">
    <source>
        <dbReference type="SAM" id="MobiDB-lite"/>
    </source>
</evidence>
<accession>A0A699ZSU6</accession>
<protein>
    <submittedName>
        <fullName evidence="2">RING-type domain-containing protein</fullName>
    </submittedName>
</protein>
<evidence type="ECO:0000313" key="2">
    <source>
        <dbReference type="EMBL" id="GFH24240.1"/>
    </source>
</evidence>
<dbReference type="Proteomes" id="UP000485058">
    <property type="component" value="Unassembled WGS sequence"/>
</dbReference>
<reference evidence="2 3" key="1">
    <citation type="submission" date="2020-02" db="EMBL/GenBank/DDBJ databases">
        <title>Draft genome sequence of Haematococcus lacustris strain NIES-144.</title>
        <authorList>
            <person name="Morimoto D."/>
            <person name="Nakagawa S."/>
            <person name="Yoshida T."/>
            <person name="Sawayama S."/>
        </authorList>
    </citation>
    <scope>NUCLEOTIDE SEQUENCE [LARGE SCALE GENOMIC DNA]</scope>
    <source>
        <strain evidence="2 3">NIES-144</strain>
    </source>
</reference>
<comment type="caution">
    <text evidence="2">The sequence shown here is derived from an EMBL/GenBank/DDBJ whole genome shotgun (WGS) entry which is preliminary data.</text>
</comment>
<feature type="non-terminal residue" evidence="2">
    <location>
        <position position="1"/>
    </location>
</feature>
<dbReference type="AlphaFoldDB" id="A0A699ZSU6"/>
<organism evidence="2 3">
    <name type="scientific">Haematococcus lacustris</name>
    <name type="common">Green alga</name>
    <name type="synonym">Haematococcus pluvialis</name>
    <dbReference type="NCBI Taxonomy" id="44745"/>
    <lineage>
        <taxon>Eukaryota</taxon>
        <taxon>Viridiplantae</taxon>
        <taxon>Chlorophyta</taxon>
        <taxon>core chlorophytes</taxon>
        <taxon>Chlorophyceae</taxon>
        <taxon>CS clade</taxon>
        <taxon>Chlamydomonadales</taxon>
        <taxon>Haematococcaceae</taxon>
        <taxon>Haematococcus</taxon>
    </lineage>
</organism>
<feature type="non-terminal residue" evidence="2">
    <location>
        <position position="119"/>
    </location>
</feature>